<name>A0A0K2T2W9_LEPSM</name>
<organism evidence="1">
    <name type="scientific">Lepeophtheirus salmonis</name>
    <name type="common">Salmon louse</name>
    <name type="synonym">Caligus salmonis</name>
    <dbReference type="NCBI Taxonomy" id="72036"/>
    <lineage>
        <taxon>Eukaryota</taxon>
        <taxon>Metazoa</taxon>
        <taxon>Ecdysozoa</taxon>
        <taxon>Arthropoda</taxon>
        <taxon>Crustacea</taxon>
        <taxon>Multicrustacea</taxon>
        <taxon>Hexanauplia</taxon>
        <taxon>Copepoda</taxon>
        <taxon>Siphonostomatoida</taxon>
        <taxon>Caligidae</taxon>
        <taxon>Lepeophtheirus</taxon>
    </lineage>
</organism>
<protein>
    <submittedName>
        <fullName evidence="1">Uncharacterized protein</fullName>
    </submittedName>
</protein>
<accession>A0A0K2T2W9</accession>
<proteinExistence type="predicted"/>
<dbReference type="AlphaFoldDB" id="A0A0K2T2W9"/>
<dbReference type="EMBL" id="HACA01002435">
    <property type="protein sequence ID" value="CDW19796.1"/>
    <property type="molecule type" value="Transcribed_RNA"/>
</dbReference>
<evidence type="ECO:0000313" key="1">
    <source>
        <dbReference type="EMBL" id="CDW19796.1"/>
    </source>
</evidence>
<reference evidence="1" key="1">
    <citation type="submission" date="2014-05" db="EMBL/GenBank/DDBJ databases">
        <authorList>
            <person name="Chronopoulou M."/>
        </authorList>
    </citation>
    <scope>NUCLEOTIDE SEQUENCE</scope>
    <source>
        <tissue evidence="1">Whole organism</tissue>
    </source>
</reference>
<sequence length="47" mass="5310">MTSLRLLASILTQSVISKTPETPVWVLRSHQEVLSRTRREVMTSLAS</sequence>